<sequence>MKETKRENIEVKEQIEELILCLPPDVHLRPISEQIALAKALEKAELILVKIKDEIKRTVEKLPYAFSLKLLIEKNKNNEVKVEVINEAPKAQSSPRTRRRTGKIKLIIEGKENIVGSYADALRKVKELYPDFDYSERDSAVRVYERWKNWLSDRGIVILEE</sequence>
<protein>
    <submittedName>
        <fullName evidence="2">Uncharacterized protein</fullName>
    </submittedName>
</protein>
<evidence type="ECO:0000256" key="1">
    <source>
        <dbReference type="SAM" id="Coils"/>
    </source>
</evidence>
<organism evidence="2">
    <name type="scientific">candidate division WOR-3 bacterium</name>
    <dbReference type="NCBI Taxonomy" id="2052148"/>
    <lineage>
        <taxon>Bacteria</taxon>
        <taxon>Bacteria division WOR-3</taxon>
    </lineage>
</organism>
<dbReference type="AlphaFoldDB" id="A0A7V4E378"/>
<comment type="caution">
    <text evidence="2">The sequence shown here is derived from an EMBL/GenBank/DDBJ whole genome shotgun (WGS) entry which is preliminary data.</text>
</comment>
<feature type="coiled-coil region" evidence="1">
    <location>
        <begin position="1"/>
        <end position="61"/>
    </location>
</feature>
<name>A0A7V4E378_UNCW3</name>
<gene>
    <name evidence="2" type="ORF">ENU72_01525</name>
</gene>
<reference evidence="2" key="1">
    <citation type="journal article" date="2020" name="mSystems">
        <title>Genome- and Community-Level Interaction Insights into Carbon Utilization and Element Cycling Functions of Hydrothermarchaeota in Hydrothermal Sediment.</title>
        <authorList>
            <person name="Zhou Z."/>
            <person name="Liu Y."/>
            <person name="Xu W."/>
            <person name="Pan J."/>
            <person name="Luo Z.H."/>
            <person name="Li M."/>
        </authorList>
    </citation>
    <scope>NUCLEOTIDE SEQUENCE [LARGE SCALE GENOMIC DNA]</scope>
    <source>
        <strain evidence="2">SpSt-695</strain>
    </source>
</reference>
<proteinExistence type="predicted"/>
<accession>A0A7V4E378</accession>
<keyword evidence="1" id="KW-0175">Coiled coil</keyword>
<dbReference type="EMBL" id="DTDP01000069">
    <property type="protein sequence ID" value="HGK53687.1"/>
    <property type="molecule type" value="Genomic_DNA"/>
</dbReference>
<evidence type="ECO:0000313" key="2">
    <source>
        <dbReference type="EMBL" id="HGK53687.1"/>
    </source>
</evidence>